<protein>
    <recommendedName>
        <fullName evidence="5">Transmembrane protein</fullName>
    </recommendedName>
</protein>
<keyword evidence="2" id="KW-1133">Transmembrane helix</keyword>
<dbReference type="Gramene" id="RZC47482">
    <property type="protein sequence ID" value="RZC47482"/>
    <property type="gene ID" value="C5167_040422"/>
</dbReference>
<feature type="transmembrane region" description="Helical" evidence="2">
    <location>
        <begin position="12"/>
        <end position="32"/>
    </location>
</feature>
<gene>
    <name evidence="3" type="ORF">C5167_040422</name>
</gene>
<dbReference type="EMBL" id="CM010715">
    <property type="protein sequence ID" value="RZC47482.1"/>
    <property type="molecule type" value="Genomic_DNA"/>
</dbReference>
<feature type="region of interest" description="Disordered" evidence="1">
    <location>
        <begin position="83"/>
        <end position="104"/>
    </location>
</feature>
<dbReference type="AlphaFoldDB" id="A0A4Y7IIE9"/>
<evidence type="ECO:0000256" key="1">
    <source>
        <dbReference type="SAM" id="MobiDB-lite"/>
    </source>
</evidence>
<evidence type="ECO:0000256" key="2">
    <source>
        <dbReference type="SAM" id="Phobius"/>
    </source>
</evidence>
<sequence length="104" mass="11646">MDSISTRVVRAIFLVMLLLIGFNLLITIITSAKDDSEVSFIKMNINISRRLLRVRPILYRPIPPRANIGIHYGVIGRDKGYGNRYRNSPPESPSSPFLAPPPVA</sequence>
<name>A0A4Y7IIE9_PAPSO</name>
<keyword evidence="2" id="KW-0472">Membrane</keyword>
<evidence type="ECO:0008006" key="5">
    <source>
        <dbReference type="Google" id="ProtNLM"/>
    </source>
</evidence>
<feature type="compositionally biased region" description="Pro residues" evidence="1">
    <location>
        <begin position="90"/>
        <end position="104"/>
    </location>
</feature>
<organism evidence="3 4">
    <name type="scientific">Papaver somniferum</name>
    <name type="common">Opium poppy</name>
    <dbReference type="NCBI Taxonomy" id="3469"/>
    <lineage>
        <taxon>Eukaryota</taxon>
        <taxon>Viridiplantae</taxon>
        <taxon>Streptophyta</taxon>
        <taxon>Embryophyta</taxon>
        <taxon>Tracheophyta</taxon>
        <taxon>Spermatophyta</taxon>
        <taxon>Magnoliopsida</taxon>
        <taxon>Ranunculales</taxon>
        <taxon>Papaveraceae</taxon>
        <taxon>Papaveroideae</taxon>
        <taxon>Papaver</taxon>
    </lineage>
</organism>
<evidence type="ECO:0000313" key="3">
    <source>
        <dbReference type="EMBL" id="RZC47482.1"/>
    </source>
</evidence>
<reference evidence="3 4" key="1">
    <citation type="journal article" date="2018" name="Science">
        <title>The opium poppy genome and morphinan production.</title>
        <authorList>
            <person name="Guo L."/>
            <person name="Winzer T."/>
            <person name="Yang X."/>
            <person name="Li Y."/>
            <person name="Ning Z."/>
            <person name="He Z."/>
            <person name="Teodor R."/>
            <person name="Lu Y."/>
            <person name="Bowser T.A."/>
            <person name="Graham I.A."/>
            <person name="Ye K."/>
        </authorList>
    </citation>
    <scope>NUCLEOTIDE SEQUENCE [LARGE SCALE GENOMIC DNA]</scope>
    <source>
        <strain evidence="4">cv. HN1</strain>
        <tissue evidence="3">Leaves</tissue>
    </source>
</reference>
<proteinExistence type="predicted"/>
<dbReference type="OrthoDB" id="1917871at2759"/>
<accession>A0A4Y7IIE9</accession>
<keyword evidence="2" id="KW-0812">Transmembrane</keyword>
<evidence type="ECO:0000313" key="4">
    <source>
        <dbReference type="Proteomes" id="UP000316621"/>
    </source>
</evidence>
<dbReference type="Proteomes" id="UP000316621">
    <property type="component" value="Chromosome 1"/>
</dbReference>
<keyword evidence="4" id="KW-1185">Reference proteome</keyword>